<keyword evidence="3 5" id="KW-0862">Zinc</keyword>
<comment type="caution">
    <text evidence="5">Lacks conserved residue(s) required for the propagation of feature annotation.</text>
</comment>
<feature type="domain" description="Peptidase M12B" evidence="7">
    <location>
        <begin position="183"/>
        <end position="409"/>
    </location>
</feature>
<proteinExistence type="predicted"/>
<evidence type="ECO:0000256" key="5">
    <source>
        <dbReference type="PROSITE-ProRule" id="PRU00276"/>
    </source>
</evidence>
<evidence type="ECO:0000313" key="8">
    <source>
        <dbReference type="EMBL" id="MXU99967.1"/>
    </source>
</evidence>
<evidence type="ECO:0000256" key="6">
    <source>
        <dbReference type="SAM" id="SignalP"/>
    </source>
</evidence>
<dbReference type="InterPro" id="IPR024079">
    <property type="entry name" value="MetalloPept_cat_dom_sf"/>
</dbReference>
<dbReference type="Gene3D" id="3.40.390.10">
    <property type="entry name" value="Collagenase (Catalytic Domain)"/>
    <property type="match status" value="1"/>
</dbReference>
<evidence type="ECO:0000256" key="3">
    <source>
        <dbReference type="ARBA" id="ARBA00022833"/>
    </source>
</evidence>
<dbReference type="GO" id="GO:0046872">
    <property type="term" value="F:metal ion binding"/>
    <property type="evidence" value="ECO:0007669"/>
    <property type="project" value="UniProtKB-KW"/>
</dbReference>
<evidence type="ECO:0000256" key="2">
    <source>
        <dbReference type="ARBA" id="ARBA00022801"/>
    </source>
</evidence>
<dbReference type="EMBL" id="GIFC01017884">
    <property type="protein sequence ID" value="MXU99967.1"/>
    <property type="molecule type" value="Transcribed_RNA"/>
</dbReference>
<dbReference type="Pfam" id="PF13688">
    <property type="entry name" value="Reprolysin_5"/>
    <property type="match status" value="1"/>
</dbReference>
<dbReference type="SUPFAM" id="SSF55486">
    <property type="entry name" value="Metalloproteases ('zincins'), catalytic domain"/>
    <property type="match status" value="1"/>
</dbReference>
<accession>A0A6B0VCF1</accession>
<organism evidence="8">
    <name type="scientific">Ixodes ricinus</name>
    <name type="common">Common tick</name>
    <name type="synonym">Acarus ricinus</name>
    <dbReference type="NCBI Taxonomy" id="34613"/>
    <lineage>
        <taxon>Eukaryota</taxon>
        <taxon>Metazoa</taxon>
        <taxon>Ecdysozoa</taxon>
        <taxon>Arthropoda</taxon>
        <taxon>Chelicerata</taxon>
        <taxon>Arachnida</taxon>
        <taxon>Acari</taxon>
        <taxon>Parasitiformes</taxon>
        <taxon>Ixodida</taxon>
        <taxon>Ixodoidea</taxon>
        <taxon>Ixodidae</taxon>
        <taxon>Ixodinae</taxon>
        <taxon>Ixodes</taxon>
    </lineage>
</organism>
<feature type="chain" id="PRO_5025664315" evidence="6">
    <location>
        <begin position="23"/>
        <end position="534"/>
    </location>
</feature>
<dbReference type="GO" id="GO:0004222">
    <property type="term" value="F:metalloendopeptidase activity"/>
    <property type="evidence" value="ECO:0007669"/>
    <property type="project" value="InterPro"/>
</dbReference>
<name>A0A6B0VCF1_IXORI</name>
<keyword evidence="4 8" id="KW-0482">Metalloprotease</keyword>
<sequence length="534" mass="59434">MEWLLLCELLFRAHFSAVITDARTVQNLQVFPAILSERSLVDKISLRIHENLVLSLEKSSVFSDKFQLITHTENSKITYHINASDVEHNLYHDTGKDAAIMITDDDDGLRVEGILGDTLRIRPSSVMERNAEGHVAHELFEVPLRHPGGDDAVFDETRHASTSWGRPIKPLSERSDSGFRLTVSPEVHVVIDRAHDKHFKLRSKLMEYLAIFMAAVNLKYRTMMYVDVQLVVSKVTIFHDVLEPFIRRSDYHPTIMMGQTLWNFSIYVGETEEFRNDDLVVLLTGMDIGYVNTTSNKSYGLGIAGLANLGGACGLWTRGALVEDVPKTFSGVVTFAHECGHLLGIAHDGSPPQTYVKGNVGAEGCPASERYIMSPSMGVTSISKFSYCSARQLYMFVGDSSRGCLRNSPIRHSARVSLQRWNKTLVSPVELCKLEYPYRSILGYVEELAGATPALGMATCHVVCETTKDTGPAYLIVNAPDGMPCDKTDSNKVCINKECVEFPTNITTLTKKPQRSQKVRLGHFNENVSLSTPV</sequence>
<feature type="binding site" evidence="5">
    <location>
        <position position="337"/>
    </location>
    <ligand>
        <name>Zn(2+)</name>
        <dbReference type="ChEBI" id="CHEBI:29105"/>
        <note>catalytic</note>
    </ligand>
</feature>
<dbReference type="GO" id="GO:0006509">
    <property type="term" value="P:membrane protein ectodomain proteolysis"/>
    <property type="evidence" value="ECO:0007669"/>
    <property type="project" value="TreeGrafter"/>
</dbReference>
<dbReference type="InterPro" id="IPR001590">
    <property type="entry name" value="Peptidase_M12B"/>
</dbReference>
<dbReference type="PANTHER" id="PTHR11905:SF159">
    <property type="entry name" value="ADAM METALLOPROTEASE"/>
    <property type="match status" value="1"/>
</dbReference>
<evidence type="ECO:0000256" key="1">
    <source>
        <dbReference type="ARBA" id="ARBA00022670"/>
    </source>
</evidence>
<keyword evidence="6" id="KW-0732">Signal</keyword>
<evidence type="ECO:0000259" key="7">
    <source>
        <dbReference type="PROSITE" id="PS50215"/>
    </source>
</evidence>
<protein>
    <submittedName>
        <fullName evidence="8">Putative metalloprotease</fullName>
    </submittedName>
</protein>
<reference evidence="8" key="1">
    <citation type="submission" date="2019-12" db="EMBL/GenBank/DDBJ databases">
        <title>An insight into the sialome of adult female Ixodes ricinus ticks feeding for 6 days.</title>
        <authorList>
            <person name="Perner J."/>
            <person name="Ribeiro J.M.C."/>
        </authorList>
    </citation>
    <scope>NUCLEOTIDE SEQUENCE</scope>
    <source>
        <strain evidence="8">Semi-engorged</strain>
        <tissue evidence="8">Salivary glands</tissue>
    </source>
</reference>
<keyword evidence="5" id="KW-0479">Metal-binding</keyword>
<feature type="active site" evidence="5">
    <location>
        <position position="338"/>
    </location>
</feature>
<feature type="signal peptide" evidence="6">
    <location>
        <begin position="1"/>
        <end position="22"/>
    </location>
</feature>
<feature type="binding site" evidence="5">
    <location>
        <position position="341"/>
    </location>
    <ligand>
        <name>Zn(2+)</name>
        <dbReference type="ChEBI" id="CHEBI:29105"/>
        <note>catalytic</note>
    </ligand>
</feature>
<keyword evidence="2" id="KW-0378">Hydrolase</keyword>
<keyword evidence="1 8" id="KW-0645">Protease</keyword>
<feature type="binding site" evidence="5">
    <location>
        <position position="347"/>
    </location>
    <ligand>
        <name>Zn(2+)</name>
        <dbReference type="ChEBI" id="CHEBI:29105"/>
        <note>catalytic</note>
    </ligand>
</feature>
<dbReference type="AlphaFoldDB" id="A0A6B0VCF1"/>
<dbReference type="PANTHER" id="PTHR11905">
    <property type="entry name" value="ADAM A DISINTEGRIN AND METALLOPROTEASE DOMAIN"/>
    <property type="match status" value="1"/>
</dbReference>
<dbReference type="PROSITE" id="PS50215">
    <property type="entry name" value="ADAM_MEPRO"/>
    <property type="match status" value="1"/>
</dbReference>
<evidence type="ECO:0000256" key="4">
    <source>
        <dbReference type="ARBA" id="ARBA00023049"/>
    </source>
</evidence>